<dbReference type="Pfam" id="PF02472">
    <property type="entry name" value="ExbD"/>
    <property type="match status" value="1"/>
</dbReference>
<protein>
    <submittedName>
        <fullName evidence="10">Colicin uptake protein TolR</fullName>
    </submittedName>
</protein>
<evidence type="ECO:0000256" key="5">
    <source>
        <dbReference type="ARBA" id="ARBA00022989"/>
    </source>
</evidence>
<dbReference type="RefSeq" id="WP_148074088.1">
    <property type="nucleotide sequence ID" value="NZ_CP042913.1"/>
</dbReference>
<dbReference type="KEGG" id="bgok:Pr1d_28900"/>
<accession>A0A5B9Q9I3</accession>
<keyword evidence="5 9" id="KW-1133">Transmembrane helix</keyword>
<dbReference type="GO" id="GO:0015031">
    <property type="term" value="P:protein transport"/>
    <property type="evidence" value="ECO:0007669"/>
    <property type="project" value="UniProtKB-KW"/>
</dbReference>
<keyword evidence="3" id="KW-1003">Cell membrane</keyword>
<dbReference type="Proteomes" id="UP000323917">
    <property type="component" value="Chromosome"/>
</dbReference>
<keyword evidence="7" id="KW-0653">Protein transport</keyword>
<sequence length="169" mass="18538">MNDSQSDNVSETDDWLEAGSGVMPTRSSRVEDAEMDITPMIDITFLLLIFFLVCSTPDQKTAIELPKAKYGKGVGERNSVIITVSDEGIDNAPVYLGDGKIDSARLTDDPDEQGDLIVEAVEKGRQEENKENVVIKADRNVAYREVARVVKAVSRVEGAKIFLAVMESN</sequence>
<keyword evidence="11" id="KW-1185">Reference proteome</keyword>
<evidence type="ECO:0000313" key="11">
    <source>
        <dbReference type="Proteomes" id="UP000323917"/>
    </source>
</evidence>
<evidence type="ECO:0000256" key="2">
    <source>
        <dbReference type="ARBA" id="ARBA00005811"/>
    </source>
</evidence>
<evidence type="ECO:0000256" key="4">
    <source>
        <dbReference type="ARBA" id="ARBA00022692"/>
    </source>
</evidence>
<name>A0A5B9Q9I3_9BACT</name>
<evidence type="ECO:0000256" key="1">
    <source>
        <dbReference type="ARBA" id="ARBA00004162"/>
    </source>
</evidence>
<keyword evidence="6 9" id="KW-0472">Membrane</keyword>
<evidence type="ECO:0000256" key="6">
    <source>
        <dbReference type="ARBA" id="ARBA00023136"/>
    </source>
</evidence>
<dbReference type="AlphaFoldDB" id="A0A5B9Q9I3"/>
<keyword evidence="7" id="KW-0813">Transport</keyword>
<dbReference type="EMBL" id="CP042913">
    <property type="protein sequence ID" value="QEG35588.1"/>
    <property type="molecule type" value="Genomic_DNA"/>
</dbReference>
<dbReference type="Gene3D" id="3.30.420.270">
    <property type="match status" value="1"/>
</dbReference>
<dbReference type="GO" id="GO:0022857">
    <property type="term" value="F:transmembrane transporter activity"/>
    <property type="evidence" value="ECO:0007669"/>
    <property type="project" value="InterPro"/>
</dbReference>
<organism evidence="10 11">
    <name type="scientific">Bythopirellula goksoeyrii</name>
    <dbReference type="NCBI Taxonomy" id="1400387"/>
    <lineage>
        <taxon>Bacteria</taxon>
        <taxon>Pseudomonadati</taxon>
        <taxon>Planctomycetota</taxon>
        <taxon>Planctomycetia</taxon>
        <taxon>Pirellulales</taxon>
        <taxon>Lacipirellulaceae</taxon>
        <taxon>Bythopirellula</taxon>
    </lineage>
</organism>
<feature type="transmembrane region" description="Helical" evidence="9">
    <location>
        <begin position="37"/>
        <end position="54"/>
    </location>
</feature>
<comment type="similarity">
    <text evidence="2 7">Belongs to the ExbD/TolR family.</text>
</comment>
<feature type="region of interest" description="Disordered" evidence="8">
    <location>
        <begin position="1"/>
        <end position="27"/>
    </location>
</feature>
<keyword evidence="4 7" id="KW-0812">Transmembrane</keyword>
<evidence type="ECO:0000313" key="10">
    <source>
        <dbReference type="EMBL" id="QEG35588.1"/>
    </source>
</evidence>
<evidence type="ECO:0000256" key="7">
    <source>
        <dbReference type="RuleBase" id="RU003879"/>
    </source>
</evidence>
<dbReference type="GO" id="GO:0005886">
    <property type="term" value="C:plasma membrane"/>
    <property type="evidence" value="ECO:0007669"/>
    <property type="project" value="UniProtKB-SubCell"/>
</dbReference>
<evidence type="ECO:0000256" key="8">
    <source>
        <dbReference type="SAM" id="MobiDB-lite"/>
    </source>
</evidence>
<dbReference type="PANTHER" id="PTHR30558:SF3">
    <property type="entry name" value="BIOPOLYMER TRANSPORT PROTEIN EXBD-RELATED"/>
    <property type="match status" value="1"/>
</dbReference>
<proteinExistence type="inferred from homology"/>
<gene>
    <name evidence="10" type="ORF">Pr1d_28900</name>
</gene>
<dbReference type="OrthoDB" id="9793581at2"/>
<dbReference type="InterPro" id="IPR003400">
    <property type="entry name" value="ExbD"/>
</dbReference>
<evidence type="ECO:0000256" key="9">
    <source>
        <dbReference type="SAM" id="Phobius"/>
    </source>
</evidence>
<dbReference type="PANTHER" id="PTHR30558">
    <property type="entry name" value="EXBD MEMBRANE COMPONENT OF PMF-DRIVEN MACROMOLECULE IMPORT SYSTEM"/>
    <property type="match status" value="1"/>
</dbReference>
<reference evidence="10 11" key="1">
    <citation type="submission" date="2019-08" db="EMBL/GenBank/DDBJ databases">
        <title>Deep-cultivation of Planctomycetes and their phenomic and genomic characterization uncovers novel biology.</title>
        <authorList>
            <person name="Wiegand S."/>
            <person name="Jogler M."/>
            <person name="Boedeker C."/>
            <person name="Pinto D."/>
            <person name="Vollmers J."/>
            <person name="Rivas-Marin E."/>
            <person name="Kohn T."/>
            <person name="Peeters S.H."/>
            <person name="Heuer A."/>
            <person name="Rast P."/>
            <person name="Oberbeckmann S."/>
            <person name="Bunk B."/>
            <person name="Jeske O."/>
            <person name="Meyerdierks A."/>
            <person name="Storesund J.E."/>
            <person name="Kallscheuer N."/>
            <person name="Luecker S."/>
            <person name="Lage O.M."/>
            <person name="Pohl T."/>
            <person name="Merkel B.J."/>
            <person name="Hornburger P."/>
            <person name="Mueller R.-W."/>
            <person name="Bruemmer F."/>
            <person name="Labrenz M."/>
            <person name="Spormann A.M."/>
            <person name="Op den Camp H."/>
            <person name="Overmann J."/>
            <person name="Amann R."/>
            <person name="Jetten M.S.M."/>
            <person name="Mascher T."/>
            <person name="Medema M.H."/>
            <person name="Devos D.P."/>
            <person name="Kaster A.-K."/>
            <person name="Ovreas L."/>
            <person name="Rohde M."/>
            <person name="Galperin M.Y."/>
            <person name="Jogler C."/>
        </authorList>
    </citation>
    <scope>NUCLEOTIDE SEQUENCE [LARGE SCALE GENOMIC DNA]</scope>
    <source>
        <strain evidence="10 11">Pr1d</strain>
    </source>
</reference>
<comment type="subcellular location">
    <subcellularLocation>
        <location evidence="1">Cell membrane</location>
        <topology evidence="1">Single-pass membrane protein</topology>
    </subcellularLocation>
    <subcellularLocation>
        <location evidence="7">Cell membrane</location>
        <topology evidence="7">Single-pass type II membrane protein</topology>
    </subcellularLocation>
</comment>
<evidence type="ECO:0000256" key="3">
    <source>
        <dbReference type="ARBA" id="ARBA00022475"/>
    </source>
</evidence>